<comment type="caution">
    <text evidence="4">The sequence shown here is derived from an EMBL/GenBank/DDBJ whole genome shotgun (WGS) entry which is preliminary data.</text>
</comment>
<dbReference type="Proteomes" id="UP000886796">
    <property type="component" value="Unassembled WGS sequence"/>
</dbReference>
<name>A0A9D1CMN0_9FIRM</name>
<sequence>MAKWERLKLLLFPPKCVLCGRLLGKEETDLCHTCRVEAPEFPRAKISFSFLAGWTAVWYYSGYVRTSLLRYKFCNVRSHAQCYGRLLAMKLLSQGWDRPEILTWIPISPRRKSHRGFDQVELIAQVVARELNLPLTPALKKIRHNPPQSRISGAAARRANVLGAYQAVDPEAIRGKTIWLLDDILTTGATASEAARTLLTAGAKKVYCAVVAAANHEKLKNSR</sequence>
<evidence type="ECO:0000313" key="4">
    <source>
        <dbReference type="EMBL" id="HIQ67474.1"/>
    </source>
</evidence>
<feature type="domain" description="Phosphoribosyltransferase" evidence="2">
    <location>
        <begin position="123"/>
        <end position="220"/>
    </location>
</feature>
<evidence type="ECO:0000259" key="2">
    <source>
        <dbReference type="Pfam" id="PF00156"/>
    </source>
</evidence>
<dbReference type="EMBL" id="DVFK01000043">
    <property type="protein sequence ID" value="HIQ67474.1"/>
    <property type="molecule type" value="Genomic_DNA"/>
</dbReference>
<accession>A0A9D1CMN0</accession>
<dbReference type="Gene3D" id="3.40.50.2020">
    <property type="match status" value="1"/>
</dbReference>
<dbReference type="SUPFAM" id="SSF53271">
    <property type="entry name" value="PRTase-like"/>
    <property type="match status" value="1"/>
</dbReference>
<reference evidence="4" key="2">
    <citation type="journal article" date="2021" name="PeerJ">
        <title>Extensive microbial diversity within the chicken gut microbiome revealed by metagenomics and culture.</title>
        <authorList>
            <person name="Gilroy R."/>
            <person name="Ravi A."/>
            <person name="Getino M."/>
            <person name="Pursley I."/>
            <person name="Horton D.L."/>
            <person name="Alikhan N.F."/>
            <person name="Baker D."/>
            <person name="Gharbi K."/>
            <person name="Hall N."/>
            <person name="Watson M."/>
            <person name="Adriaenssens E.M."/>
            <person name="Foster-Nyarko E."/>
            <person name="Jarju S."/>
            <person name="Secka A."/>
            <person name="Antonio M."/>
            <person name="Oren A."/>
            <person name="Chaudhuri R.R."/>
            <person name="La Ragione R."/>
            <person name="Hildebrand F."/>
            <person name="Pallen M.J."/>
        </authorList>
    </citation>
    <scope>NUCLEOTIDE SEQUENCE</scope>
    <source>
        <strain evidence="4">13361</strain>
    </source>
</reference>
<organism evidence="4 5">
    <name type="scientific">Candidatus Faecousia excrementigallinarum</name>
    <dbReference type="NCBI Taxonomy" id="2840806"/>
    <lineage>
        <taxon>Bacteria</taxon>
        <taxon>Bacillati</taxon>
        <taxon>Bacillota</taxon>
        <taxon>Clostridia</taxon>
        <taxon>Eubacteriales</taxon>
        <taxon>Oscillospiraceae</taxon>
        <taxon>Faecousia</taxon>
    </lineage>
</organism>
<dbReference type="AlphaFoldDB" id="A0A9D1CMN0"/>
<dbReference type="PANTHER" id="PTHR47505:SF1">
    <property type="entry name" value="DNA UTILIZATION PROTEIN YHGH"/>
    <property type="match status" value="1"/>
</dbReference>
<proteinExistence type="inferred from homology"/>
<dbReference type="PANTHER" id="PTHR47505">
    <property type="entry name" value="DNA UTILIZATION PROTEIN YHGH"/>
    <property type="match status" value="1"/>
</dbReference>
<gene>
    <name evidence="4" type="ORF">IAB74_03065</name>
</gene>
<dbReference type="InterPro" id="IPR000836">
    <property type="entry name" value="PRTase_dom"/>
</dbReference>
<comment type="similarity">
    <text evidence="1">Belongs to the ComF/GntX family.</text>
</comment>
<reference evidence="4" key="1">
    <citation type="submission" date="2020-10" db="EMBL/GenBank/DDBJ databases">
        <authorList>
            <person name="Gilroy R."/>
        </authorList>
    </citation>
    <scope>NUCLEOTIDE SEQUENCE</scope>
    <source>
        <strain evidence="4">13361</strain>
    </source>
</reference>
<dbReference type="InterPro" id="IPR044005">
    <property type="entry name" value="DZR_2"/>
</dbReference>
<evidence type="ECO:0000256" key="1">
    <source>
        <dbReference type="ARBA" id="ARBA00008007"/>
    </source>
</evidence>
<dbReference type="InterPro" id="IPR029057">
    <property type="entry name" value="PRTase-like"/>
</dbReference>
<dbReference type="CDD" id="cd06223">
    <property type="entry name" value="PRTases_typeI"/>
    <property type="match status" value="1"/>
</dbReference>
<evidence type="ECO:0000259" key="3">
    <source>
        <dbReference type="Pfam" id="PF18912"/>
    </source>
</evidence>
<feature type="domain" description="Double zinc ribbon" evidence="3">
    <location>
        <begin position="10"/>
        <end position="38"/>
    </location>
</feature>
<protein>
    <submittedName>
        <fullName evidence="4">ComF family protein</fullName>
    </submittedName>
</protein>
<dbReference type="InterPro" id="IPR051910">
    <property type="entry name" value="ComF/GntX_DNA_util-trans"/>
</dbReference>
<evidence type="ECO:0000313" key="5">
    <source>
        <dbReference type="Proteomes" id="UP000886796"/>
    </source>
</evidence>
<dbReference type="Pfam" id="PF00156">
    <property type="entry name" value="Pribosyltran"/>
    <property type="match status" value="1"/>
</dbReference>
<dbReference type="Pfam" id="PF18912">
    <property type="entry name" value="DZR_2"/>
    <property type="match status" value="1"/>
</dbReference>